<feature type="non-terminal residue" evidence="1">
    <location>
        <position position="1"/>
    </location>
</feature>
<comment type="caution">
    <text evidence="1">The sequence shown here is derived from an EMBL/GenBank/DDBJ whole genome shotgun (WGS) entry which is preliminary data.</text>
</comment>
<proteinExistence type="predicted"/>
<dbReference type="EMBL" id="BTSY01000003">
    <property type="protein sequence ID" value="GMT20648.1"/>
    <property type="molecule type" value="Genomic_DNA"/>
</dbReference>
<name>A0AAV5VQR1_9BILA</name>
<keyword evidence="2" id="KW-1185">Reference proteome</keyword>
<dbReference type="AlphaFoldDB" id="A0AAV5VQR1"/>
<gene>
    <name evidence="1" type="ORF">PFISCL1PPCAC_11945</name>
</gene>
<organism evidence="1 2">
    <name type="scientific">Pristionchus fissidentatus</name>
    <dbReference type="NCBI Taxonomy" id="1538716"/>
    <lineage>
        <taxon>Eukaryota</taxon>
        <taxon>Metazoa</taxon>
        <taxon>Ecdysozoa</taxon>
        <taxon>Nematoda</taxon>
        <taxon>Chromadorea</taxon>
        <taxon>Rhabditida</taxon>
        <taxon>Rhabditina</taxon>
        <taxon>Diplogasteromorpha</taxon>
        <taxon>Diplogasteroidea</taxon>
        <taxon>Neodiplogasteridae</taxon>
        <taxon>Pristionchus</taxon>
    </lineage>
</organism>
<accession>A0AAV5VQR1</accession>
<dbReference type="Proteomes" id="UP001432322">
    <property type="component" value="Unassembled WGS sequence"/>
</dbReference>
<sequence>SIGWENKQHSNSNKAVEKCDDRLAKQTGADENALKKVGYSVVGFFFTPTDDFSDVFNTSPNFSEMFEEIKEEMKNFLGLADDWEYLDVEEKIEQAEGVVKCLRAMYDYLEEKLAELKSYWSTNASTIRGKIRQLKKVLLTLIKLFKTIKRMSTNIRNFDIVSALEEAQEAIDKFPQLCDDLLAFIDPHSVMEG</sequence>
<evidence type="ECO:0000313" key="1">
    <source>
        <dbReference type="EMBL" id="GMT20648.1"/>
    </source>
</evidence>
<evidence type="ECO:0000313" key="2">
    <source>
        <dbReference type="Proteomes" id="UP001432322"/>
    </source>
</evidence>
<protein>
    <submittedName>
        <fullName evidence="1">Uncharacterized protein</fullName>
    </submittedName>
</protein>
<reference evidence="1" key="1">
    <citation type="submission" date="2023-10" db="EMBL/GenBank/DDBJ databases">
        <title>Genome assembly of Pristionchus species.</title>
        <authorList>
            <person name="Yoshida K."/>
            <person name="Sommer R.J."/>
        </authorList>
    </citation>
    <scope>NUCLEOTIDE SEQUENCE</scope>
    <source>
        <strain evidence="1">RS5133</strain>
    </source>
</reference>